<feature type="domain" description="GST N-terminal" evidence="2">
    <location>
        <begin position="1"/>
        <end position="80"/>
    </location>
</feature>
<dbReference type="PROSITE" id="PS50405">
    <property type="entry name" value="GST_CTER"/>
    <property type="match status" value="1"/>
</dbReference>
<dbReference type="SUPFAM" id="SSF47616">
    <property type="entry name" value="GST C-terminal domain-like"/>
    <property type="match status" value="1"/>
</dbReference>
<protein>
    <submittedName>
        <fullName evidence="4">Maleylacetoacetate isomerase</fullName>
        <ecNumber evidence="4">5.2.1.2</ecNumber>
    </submittedName>
</protein>
<dbReference type="InterPro" id="IPR010987">
    <property type="entry name" value="Glutathione-S-Trfase_C-like"/>
</dbReference>
<dbReference type="InterPro" id="IPR004045">
    <property type="entry name" value="Glutathione_S-Trfase_N"/>
</dbReference>
<dbReference type="InterPro" id="IPR040079">
    <property type="entry name" value="Glutathione_S-Trfase"/>
</dbReference>
<dbReference type="RefSeq" id="WP_149327329.1">
    <property type="nucleotide sequence ID" value="NZ_VTPY01000002.1"/>
</dbReference>
<dbReference type="Gene3D" id="3.40.30.10">
    <property type="entry name" value="Glutaredoxin"/>
    <property type="match status" value="1"/>
</dbReference>
<dbReference type="SFLD" id="SFLDS00019">
    <property type="entry name" value="Glutathione_Transferase_(cytos"/>
    <property type="match status" value="1"/>
</dbReference>
<feature type="domain" description="GST C-terminal" evidence="3">
    <location>
        <begin position="85"/>
        <end position="207"/>
    </location>
</feature>
<dbReference type="EMBL" id="VTPY01000002">
    <property type="protein sequence ID" value="KAA0013791.1"/>
    <property type="molecule type" value="Genomic_DNA"/>
</dbReference>
<reference evidence="4 5" key="1">
    <citation type="submission" date="2019-08" db="EMBL/GenBank/DDBJ databases">
        <title>Bioinformatics analysis of the strain L3 and L5.</title>
        <authorList>
            <person name="Li X."/>
        </authorList>
    </citation>
    <scope>NUCLEOTIDE SEQUENCE [LARGE SCALE GENOMIC DNA]</scope>
    <source>
        <strain evidence="4 5">L5</strain>
    </source>
</reference>
<evidence type="ECO:0000259" key="2">
    <source>
        <dbReference type="PROSITE" id="PS50404"/>
    </source>
</evidence>
<dbReference type="Proteomes" id="UP000486760">
    <property type="component" value="Unassembled WGS sequence"/>
</dbReference>
<dbReference type="GO" id="GO:0006559">
    <property type="term" value="P:L-phenylalanine catabolic process"/>
    <property type="evidence" value="ECO:0007669"/>
    <property type="project" value="TreeGrafter"/>
</dbReference>
<evidence type="ECO:0000256" key="1">
    <source>
        <dbReference type="ARBA" id="ARBA00010007"/>
    </source>
</evidence>
<dbReference type="GO" id="GO:0006749">
    <property type="term" value="P:glutathione metabolic process"/>
    <property type="evidence" value="ECO:0007669"/>
    <property type="project" value="TreeGrafter"/>
</dbReference>
<dbReference type="GO" id="GO:0016034">
    <property type="term" value="F:maleylacetoacetate isomerase activity"/>
    <property type="evidence" value="ECO:0007669"/>
    <property type="project" value="UniProtKB-EC"/>
</dbReference>
<dbReference type="InterPro" id="IPR036282">
    <property type="entry name" value="Glutathione-S-Trfase_C_sf"/>
</dbReference>
<keyword evidence="5" id="KW-1185">Reference proteome</keyword>
<gene>
    <name evidence="4" type="primary">maiA</name>
    <name evidence="4" type="ORF">F0A17_05435</name>
</gene>
<dbReference type="GO" id="GO:0005737">
    <property type="term" value="C:cytoplasm"/>
    <property type="evidence" value="ECO:0007669"/>
    <property type="project" value="InterPro"/>
</dbReference>
<comment type="caution">
    <text evidence="4">The sequence shown here is derived from an EMBL/GenBank/DDBJ whole genome shotgun (WGS) entry which is preliminary data.</text>
</comment>
<keyword evidence="4" id="KW-0413">Isomerase</keyword>
<dbReference type="Pfam" id="PF02798">
    <property type="entry name" value="GST_N"/>
    <property type="match status" value="1"/>
</dbReference>
<dbReference type="PROSITE" id="PS50404">
    <property type="entry name" value="GST_NTER"/>
    <property type="match status" value="1"/>
</dbReference>
<dbReference type="Gene3D" id="1.20.1050.10">
    <property type="match status" value="1"/>
</dbReference>
<comment type="similarity">
    <text evidence="1">Belongs to the GST superfamily. Zeta family.</text>
</comment>
<dbReference type="PANTHER" id="PTHR42673">
    <property type="entry name" value="MALEYLACETOACETATE ISOMERASE"/>
    <property type="match status" value="1"/>
</dbReference>
<dbReference type="AlphaFoldDB" id="A0A7V7KHR4"/>
<organism evidence="4 5">
    <name type="scientific">Billgrantia pellis</name>
    <dbReference type="NCBI Taxonomy" id="2606936"/>
    <lineage>
        <taxon>Bacteria</taxon>
        <taxon>Pseudomonadati</taxon>
        <taxon>Pseudomonadota</taxon>
        <taxon>Gammaproteobacteria</taxon>
        <taxon>Oceanospirillales</taxon>
        <taxon>Halomonadaceae</taxon>
        <taxon>Billgrantia</taxon>
    </lineage>
</organism>
<dbReference type="SUPFAM" id="SSF52833">
    <property type="entry name" value="Thioredoxin-like"/>
    <property type="match status" value="1"/>
</dbReference>
<dbReference type="SFLD" id="SFLDG00358">
    <property type="entry name" value="Main_(cytGST)"/>
    <property type="match status" value="1"/>
</dbReference>
<accession>A0A7V7KHR4</accession>
<dbReference type="GO" id="GO:0004364">
    <property type="term" value="F:glutathione transferase activity"/>
    <property type="evidence" value="ECO:0007669"/>
    <property type="project" value="TreeGrafter"/>
</dbReference>
<dbReference type="PANTHER" id="PTHR42673:SF21">
    <property type="entry name" value="GLUTATHIONE S-TRANSFERASE YFCF"/>
    <property type="match status" value="1"/>
</dbReference>
<name>A0A7V7KHR4_9GAMM</name>
<sequence length="207" mass="23113">MILHDYFRSSSAFRVRIALNIKGIGYETKVQDLDQQSNRSKGYLRVNGFGLIPALEDGEVRIAQSGAIIEYLEEKYSSPALLPLDPAGRARVRSLFYQIVCDTHPLTTRRVASYLQQNINATQNDVSMWKLAWLRDGLMGMEEVLASNSTGDFCHGNQPTLADIGLAPQVYSALSLGLRLDDMPTVSRIYSMCLELPAFQRAHPDNC</sequence>
<evidence type="ECO:0000313" key="4">
    <source>
        <dbReference type="EMBL" id="KAA0013791.1"/>
    </source>
</evidence>
<evidence type="ECO:0000259" key="3">
    <source>
        <dbReference type="PROSITE" id="PS50405"/>
    </source>
</evidence>
<dbReference type="InterPro" id="IPR005955">
    <property type="entry name" value="GST_Zeta"/>
</dbReference>
<evidence type="ECO:0000313" key="5">
    <source>
        <dbReference type="Proteomes" id="UP000486760"/>
    </source>
</evidence>
<proteinExistence type="inferred from homology"/>
<dbReference type="EC" id="5.2.1.2" evidence="4"/>
<dbReference type="InterPro" id="IPR036249">
    <property type="entry name" value="Thioredoxin-like_sf"/>
</dbReference>
<dbReference type="NCBIfam" id="TIGR01262">
    <property type="entry name" value="maiA"/>
    <property type="match status" value="1"/>
</dbReference>